<keyword evidence="1" id="KW-1133">Transmembrane helix</keyword>
<organism evidence="2">
    <name type="scientific">viral metagenome</name>
    <dbReference type="NCBI Taxonomy" id="1070528"/>
    <lineage>
        <taxon>unclassified sequences</taxon>
        <taxon>metagenomes</taxon>
        <taxon>organismal metagenomes</taxon>
    </lineage>
</organism>
<proteinExistence type="predicted"/>
<accession>A0A6C0HRT7</accession>
<evidence type="ECO:0000313" key="2">
    <source>
        <dbReference type="EMBL" id="QHT83144.1"/>
    </source>
</evidence>
<keyword evidence="1" id="KW-0812">Transmembrane</keyword>
<protein>
    <submittedName>
        <fullName evidence="2">Uncharacterized protein</fullName>
    </submittedName>
</protein>
<dbReference type="AlphaFoldDB" id="A0A6C0HRT7"/>
<sequence>MESNGLNECDSYNTSIMIANYESNISDIINTLKTNTTAATNNGTDIKNIVESSVSTLNEVDKSMEQSRNKINDCIRMFKTKKDEPEDMDTSNLMFENAKIVHREIIYNRIQIIIYICLLLFFCLQ</sequence>
<name>A0A6C0HRT7_9ZZZZ</name>
<keyword evidence="1" id="KW-0472">Membrane</keyword>
<reference evidence="2" key="1">
    <citation type="journal article" date="2020" name="Nature">
        <title>Giant virus diversity and host interactions through global metagenomics.</title>
        <authorList>
            <person name="Schulz F."/>
            <person name="Roux S."/>
            <person name="Paez-Espino D."/>
            <person name="Jungbluth S."/>
            <person name="Walsh D.A."/>
            <person name="Denef V.J."/>
            <person name="McMahon K.D."/>
            <person name="Konstantinidis K.T."/>
            <person name="Eloe-Fadrosh E.A."/>
            <person name="Kyrpides N.C."/>
            <person name="Woyke T."/>
        </authorList>
    </citation>
    <scope>NUCLEOTIDE SEQUENCE</scope>
    <source>
        <strain evidence="2">GVMAG-M-3300023184-167</strain>
    </source>
</reference>
<dbReference type="EMBL" id="MN740006">
    <property type="protein sequence ID" value="QHT83144.1"/>
    <property type="molecule type" value="Genomic_DNA"/>
</dbReference>
<evidence type="ECO:0000256" key="1">
    <source>
        <dbReference type="SAM" id="Phobius"/>
    </source>
</evidence>
<feature type="transmembrane region" description="Helical" evidence="1">
    <location>
        <begin position="106"/>
        <end position="124"/>
    </location>
</feature>